<accession>A0ABD3XA70</accession>
<feature type="non-terminal residue" evidence="2">
    <location>
        <position position="1"/>
    </location>
</feature>
<evidence type="ECO:0000313" key="2">
    <source>
        <dbReference type="EMBL" id="KAL3883164.1"/>
    </source>
</evidence>
<evidence type="ECO:0000313" key="3">
    <source>
        <dbReference type="Proteomes" id="UP001634394"/>
    </source>
</evidence>
<gene>
    <name evidence="2" type="ORF">ACJMK2_029455</name>
</gene>
<proteinExistence type="predicted"/>
<reference evidence="2 3" key="1">
    <citation type="submission" date="2024-11" db="EMBL/GenBank/DDBJ databases">
        <title>Chromosome-level genome assembly of the freshwater bivalve Anodonta woodiana.</title>
        <authorList>
            <person name="Chen X."/>
        </authorList>
    </citation>
    <scope>NUCLEOTIDE SEQUENCE [LARGE SCALE GENOMIC DNA]</scope>
    <source>
        <strain evidence="2">MN2024</strain>
        <tissue evidence="2">Gills</tissue>
    </source>
</reference>
<feature type="region of interest" description="Disordered" evidence="1">
    <location>
        <begin position="62"/>
        <end position="97"/>
    </location>
</feature>
<sequence length="97" mass="10825">SSTNSFPGSDRQMEKQVETCAKDDLLKNEYAESRTTIQDKSCSHNIRIRDVKLSKYLRDSNSRIDHDHAQAATPSVPIVNDNTSADKDAGHSSGFRE</sequence>
<dbReference type="EMBL" id="JBJQND010000003">
    <property type="protein sequence ID" value="KAL3883164.1"/>
    <property type="molecule type" value="Genomic_DNA"/>
</dbReference>
<evidence type="ECO:0000256" key="1">
    <source>
        <dbReference type="SAM" id="MobiDB-lite"/>
    </source>
</evidence>
<dbReference type="Proteomes" id="UP001634394">
    <property type="component" value="Unassembled WGS sequence"/>
</dbReference>
<organism evidence="2 3">
    <name type="scientific">Sinanodonta woodiana</name>
    <name type="common">Chinese pond mussel</name>
    <name type="synonym">Anodonta woodiana</name>
    <dbReference type="NCBI Taxonomy" id="1069815"/>
    <lineage>
        <taxon>Eukaryota</taxon>
        <taxon>Metazoa</taxon>
        <taxon>Spiralia</taxon>
        <taxon>Lophotrochozoa</taxon>
        <taxon>Mollusca</taxon>
        <taxon>Bivalvia</taxon>
        <taxon>Autobranchia</taxon>
        <taxon>Heteroconchia</taxon>
        <taxon>Palaeoheterodonta</taxon>
        <taxon>Unionida</taxon>
        <taxon>Unionoidea</taxon>
        <taxon>Unionidae</taxon>
        <taxon>Unioninae</taxon>
        <taxon>Sinanodonta</taxon>
    </lineage>
</organism>
<feature type="compositionally biased region" description="Basic and acidic residues" evidence="1">
    <location>
        <begin position="84"/>
        <end position="97"/>
    </location>
</feature>
<comment type="caution">
    <text evidence="2">The sequence shown here is derived from an EMBL/GenBank/DDBJ whole genome shotgun (WGS) entry which is preliminary data.</text>
</comment>
<protein>
    <submittedName>
        <fullName evidence="2">Uncharacterized protein</fullName>
    </submittedName>
</protein>
<feature type="non-terminal residue" evidence="2">
    <location>
        <position position="97"/>
    </location>
</feature>
<keyword evidence="3" id="KW-1185">Reference proteome</keyword>
<name>A0ABD3XA70_SINWO</name>
<dbReference type="AlphaFoldDB" id="A0ABD3XA70"/>